<evidence type="ECO:0000256" key="1">
    <source>
        <dbReference type="SAM" id="MobiDB-lite"/>
    </source>
</evidence>
<reference evidence="2" key="2">
    <citation type="journal article" date="2015" name="Data Brief">
        <title>Shoot transcriptome of the giant reed, Arundo donax.</title>
        <authorList>
            <person name="Barrero R.A."/>
            <person name="Guerrero F.D."/>
            <person name="Moolhuijzen P."/>
            <person name="Goolsby J.A."/>
            <person name="Tidwell J."/>
            <person name="Bellgard S.E."/>
            <person name="Bellgard M.I."/>
        </authorList>
    </citation>
    <scope>NUCLEOTIDE SEQUENCE</scope>
    <source>
        <tissue evidence="2">Shoot tissue taken approximately 20 cm above the soil surface</tissue>
    </source>
</reference>
<protein>
    <submittedName>
        <fullName evidence="2">Uncharacterized protein</fullName>
    </submittedName>
</protein>
<evidence type="ECO:0000313" key="2">
    <source>
        <dbReference type="EMBL" id="JAD93484.1"/>
    </source>
</evidence>
<feature type="compositionally biased region" description="Basic residues" evidence="1">
    <location>
        <begin position="1"/>
        <end position="11"/>
    </location>
</feature>
<dbReference type="EMBL" id="GBRH01204411">
    <property type="protein sequence ID" value="JAD93484.1"/>
    <property type="molecule type" value="Transcribed_RNA"/>
</dbReference>
<reference evidence="2" key="1">
    <citation type="submission" date="2014-09" db="EMBL/GenBank/DDBJ databases">
        <authorList>
            <person name="Magalhaes I.L.F."/>
            <person name="Oliveira U."/>
            <person name="Santos F.R."/>
            <person name="Vidigal T.H.D.A."/>
            <person name="Brescovit A.D."/>
            <person name="Santos A.J."/>
        </authorList>
    </citation>
    <scope>NUCLEOTIDE SEQUENCE</scope>
    <source>
        <tissue evidence="2">Shoot tissue taken approximately 20 cm above the soil surface</tissue>
    </source>
</reference>
<dbReference type="AlphaFoldDB" id="A0A0A9DY24"/>
<accession>A0A0A9DY24</accession>
<organism evidence="2">
    <name type="scientific">Arundo donax</name>
    <name type="common">Giant reed</name>
    <name type="synonym">Donax arundinaceus</name>
    <dbReference type="NCBI Taxonomy" id="35708"/>
    <lineage>
        <taxon>Eukaryota</taxon>
        <taxon>Viridiplantae</taxon>
        <taxon>Streptophyta</taxon>
        <taxon>Embryophyta</taxon>
        <taxon>Tracheophyta</taxon>
        <taxon>Spermatophyta</taxon>
        <taxon>Magnoliopsida</taxon>
        <taxon>Liliopsida</taxon>
        <taxon>Poales</taxon>
        <taxon>Poaceae</taxon>
        <taxon>PACMAD clade</taxon>
        <taxon>Arundinoideae</taxon>
        <taxon>Arundineae</taxon>
        <taxon>Arundo</taxon>
    </lineage>
</organism>
<name>A0A0A9DY24_ARUDO</name>
<feature type="region of interest" description="Disordered" evidence="1">
    <location>
        <begin position="1"/>
        <end position="28"/>
    </location>
</feature>
<proteinExistence type="predicted"/>
<sequence length="28" mass="3373">MATRPRRRWRRRGDSAGACARRCSRARR</sequence>